<evidence type="ECO:0000313" key="2">
    <source>
        <dbReference type="Proteomes" id="UP000033096"/>
    </source>
</evidence>
<dbReference type="EMBL" id="CP009520">
    <property type="protein sequence ID" value="AKB43841.1"/>
    <property type="molecule type" value="Genomic_DNA"/>
</dbReference>
<sequence>MMGHRFNSLISYIFNNFYRLYSLIKFINFQMIPNFYDSQFHVMFRLLLPTLFRYIDSFFPSLLMTNKTSTESNLRIYTQLRYFIILGSQNLRLILLVIN</sequence>
<dbReference type="HOGENOM" id="CLU_2313789_0_0_2"/>
<gene>
    <name evidence="1" type="ORF">MSVAZ_1572</name>
</gene>
<name>A0A0E3LH87_9EURY</name>
<protein>
    <submittedName>
        <fullName evidence="1">Uncharacterized protein</fullName>
    </submittedName>
</protein>
<organism evidence="1 2">
    <name type="scientific">Methanosarcina vacuolata Z-761</name>
    <dbReference type="NCBI Taxonomy" id="1434123"/>
    <lineage>
        <taxon>Archaea</taxon>
        <taxon>Methanobacteriati</taxon>
        <taxon>Methanobacteriota</taxon>
        <taxon>Stenosarchaea group</taxon>
        <taxon>Methanomicrobia</taxon>
        <taxon>Methanosarcinales</taxon>
        <taxon>Methanosarcinaceae</taxon>
        <taxon>Methanosarcina</taxon>
    </lineage>
</organism>
<accession>A0A0E3LH87</accession>
<dbReference type="PATRIC" id="fig|1434123.4.peg.1890"/>
<dbReference type="AlphaFoldDB" id="A0A0E3LH87"/>
<dbReference type="Proteomes" id="UP000033096">
    <property type="component" value="Chromosome"/>
</dbReference>
<evidence type="ECO:0000313" key="1">
    <source>
        <dbReference type="EMBL" id="AKB43841.1"/>
    </source>
</evidence>
<dbReference type="KEGG" id="mvc:MSVAZ_1572"/>
<keyword evidence="2" id="KW-1185">Reference proteome</keyword>
<reference evidence="1 2" key="1">
    <citation type="submission" date="2014-07" db="EMBL/GenBank/DDBJ databases">
        <title>Methanogenic archaea and the global carbon cycle.</title>
        <authorList>
            <person name="Henriksen J.R."/>
            <person name="Luke J."/>
            <person name="Reinhart S."/>
            <person name="Benedict M.N."/>
            <person name="Youngblut N.D."/>
            <person name="Metcalf M.E."/>
            <person name="Whitaker R.J."/>
            <person name="Metcalf W.W."/>
        </authorList>
    </citation>
    <scope>NUCLEOTIDE SEQUENCE [LARGE SCALE GENOMIC DNA]</scope>
    <source>
        <strain evidence="1 2">Z-761</strain>
    </source>
</reference>
<proteinExistence type="predicted"/>